<protein>
    <submittedName>
        <fullName evidence="2">Uncharacterized protein</fullName>
    </submittedName>
</protein>
<dbReference type="Proteomes" id="UP001175227">
    <property type="component" value="Unassembled WGS sequence"/>
</dbReference>
<evidence type="ECO:0000313" key="3">
    <source>
        <dbReference type="Proteomes" id="UP001175227"/>
    </source>
</evidence>
<name>A0AA39T6C4_9AGAR</name>
<gene>
    <name evidence="2" type="ORF">IW261DRAFT_1060847</name>
</gene>
<keyword evidence="1" id="KW-0472">Membrane</keyword>
<evidence type="ECO:0000256" key="1">
    <source>
        <dbReference type="SAM" id="Phobius"/>
    </source>
</evidence>
<proteinExistence type="predicted"/>
<accession>A0AA39T6C4</accession>
<reference evidence="2" key="1">
    <citation type="submission" date="2023-06" db="EMBL/GenBank/DDBJ databases">
        <authorList>
            <consortium name="Lawrence Berkeley National Laboratory"/>
            <person name="Ahrendt S."/>
            <person name="Sahu N."/>
            <person name="Indic B."/>
            <person name="Wong-Bajracharya J."/>
            <person name="Merenyi Z."/>
            <person name="Ke H.-M."/>
            <person name="Monk M."/>
            <person name="Kocsube S."/>
            <person name="Drula E."/>
            <person name="Lipzen A."/>
            <person name="Balint B."/>
            <person name="Henrissat B."/>
            <person name="Andreopoulos B."/>
            <person name="Martin F.M."/>
            <person name="Harder C.B."/>
            <person name="Rigling D."/>
            <person name="Ford K.L."/>
            <person name="Foster G.D."/>
            <person name="Pangilinan J."/>
            <person name="Papanicolaou A."/>
            <person name="Barry K."/>
            <person name="LaButti K."/>
            <person name="Viragh M."/>
            <person name="Koriabine M."/>
            <person name="Yan M."/>
            <person name="Riley R."/>
            <person name="Champramary S."/>
            <person name="Plett K.L."/>
            <person name="Tsai I.J."/>
            <person name="Slot J."/>
            <person name="Sipos G."/>
            <person name="Plett J."/>
            <person name="Nagy L.G."/>
            <person name="Grigoriev I.V."/>
        </authorList>
    </citation>
    <scope>NUCLEOTIDE SEQUENCE</scope>
    <source>
        <strain evidence="2">ICMP 16352</strain>
    </source>
</reference>
<sequence length="152" mass="17738">MKVHNTLVPPSYFFLQNAPARPPALTFSYIVHFADPDTLRTLCLMEKRNLYDIARDFLRRTVTAIVRTDQIPKPNLSSFDSERLSAMRSLSIVVDRYFDVYLLLFVSVFGFIIDTNHVCAFLVILESDRYYAEPQDFVDMVHIVIRDLRISR</sequence>
<keyword evidence="1" id="KW-0812">Transmembrane</keyword>
<feature type="transmembrane region" description="Helical" evidence="1">
    <location>
        <begin position="100"/>
        <end position="125"/>
    </location>
</feature>
<evidence type="ECO:0000313" key="2">
    <source>
        <dbReference type="EMBL" id="KAK0467501.1"/>
    </source>
</evidence>
<dbReference type="EMBL" id="JAUEPR010000075">
    <property type="protein sequence ID" value="KAK0467501.1"/>
    <property type="molecule type" value="Genomic_DNA"/>
</dbReference>
<keyword evidence="3" id="KW-1185">Reference proteome</keyword>
<comment type="caution">
    <text evidence="2">The sequence shown here is derived from an EMBL/GenBank/DDBJ whole genome shotgun (WGS) entry which is preliminary data.</text>
</comment>
<organism evidence="2 3">
    <name type="scientific">Armillaria novae-zelandiae</name>
    <dbReference type="NCBI Taxonomy" id="153914"/>
    <lineage>
        <taxon>Eukaryota</taxon>
        <taxon>Fungi</taxon>
        <taxon>Dikarya</taxon>
        <taxon>Basidiomycota</taxon>
        <taxon>Agaricomycotina</taxon>
        <taxon>Agaricomycetes</taxon>
        <taxon>Agaricomycetidae</taxon>
        <taxon>Agaricales</taxon>
        <taxon>Marasmiineae</taxon>
        <taxon>Physalacriaceae</taxon>
        <taxon>Armillaria</taxon>
    </lineage>
</organism>
<dbReference type="AlphaFoldDB" id="A0AA39T6C4"/>
<keyword evidence="1" id="KW-1133">Transmembrane helix</keyword>